<dbReference type="RefSeq" id="WP_284360811.1">
    <property type="nucleotide sequence ID" value="NZ_BSNI01000001.1"/>
</dbReference>
<organism evidence="2 3">
    <name type="scientific">Maritalea porphyrae</name>
    <dbReference type="NCBI Taxonomy" id="880732"/>
    <lineage>
        <taxon>Bacteria</taxon>
        <taxon>Pseudomonadati</taxon>
        <taxon>Pseudomonadota</taxon>
        <taxon>Alphaproteobacteria</taxon>
        <taxon>Hyphomicrobiales</taxon>
        <taxon>Devosiaceae</taxon>
        <taxon>Maritalea</taxon>
    </lineage>
</organism>
<reference evidence="2" key="1">
    <citation type="journal article" date="2014" name="Int. J. Syst. Evol. Microbiol.">
        <title>Complete genome of a new Firmicutes species belonging to the dominant human colonic microbiota ('Ruminococcus bicirculans') reveals two chromosomes and a selective capacity to utilize plant glucans.</title>
        <authorList>
            <consortium name="NISC Comparative Sequencing Program"/>
            <person name="Wegmann U."/>
            <person name="Louis P."/>
            <person name="Goesmann A."/>
            <person name="Henrissat B."/>
            <person name="Duncan S.H."/>
            <person name="Flint H.J."/>
        </authorList>
    </citation>
    <scope>NUCLEOTIDE SEQUENCE</scope>
    <source>
        <strain evidence="2">NBRC 107169</strain>
    </source>
</reference>
<feature type="transmembrane region" description="Helical" evidence="1">
    <location>
        <begin position="36"/>
        <end position="60"/>
    </location>
</feature>
<evidence type="ECO:0000256" key="1">
    <source>
        <dbReference type="SAM" id="Phobius"/>
    </source>
</evidence>
<sequence length="82" mass="8985">MASRKRSEGFAFFLPVVGAMLVMPPIVMLFDVDADVFGIPLIVAYMFAVWLFLVVASLVLTRGLPRAGADQAELEKKTVDKP</sequence>
<feature type="transmembrane region" description="Helical" evidence="1">
    <location>
        <begin position="12"/>
        <end position="30"/>
    </location>
</feature>
<keyword evidence="1" id="KW-1133">Transmembrane helix</keyword>
<name>A0ABQ5ULR1_9HYPH</name>
<gene>
    <name evidence="2" type="ORF">GCM10007879_00380</name>
</gene>
<accession>A0ABQ5ULR1</accession>
<protein>
    <recommendedName>
        <fullName evidence="4">DUF3311 domain-containing protein</fullName>
    </recommendedName>
</protein>
<dbReference type="EMBL" id="BSNI01000001">
    <property type="protein sequence ID" value="GLQ15789.1"/>
    <property type="molecule type" value="Genomic_DNA"/>
</dbReference>
<keyword evidence="3" id="KW-1185">Reference proteome</keyword>
<reference evidence="2" key="2">
    <citation type="submission" date="2023-01" db="EMBL/GenBank/DDBJ databases">
        <title>Draft genome sequence of Maritalea porphyrae strain NBRC 107169.</title>
        <authorList>
            <person name="Sun Q."/>
            <person name="Mori K."/>
        </authorList>
    </citation>
    <scope>NUCLEOTIDE SEQUENCE</scope>
    <source>
        <strain evidence="2">NBRC 107169</strain>
    </source>
</reference>
<keyword evidence="1" id="KW-0812">Transmembrane</keyword>
<dbReference type="Proteomes" id="UP001161405">
    <property type="component" value="Unassembled WGS sequence"/>
</dbReference>
<evidence type="ECO:0008006" key="4">
    <source>
        <dbReference type="Google" id="ProtNLM"/>
    </source>
</evidence>
<keyword evidence="1" id="KW-0472">Membrane</keyword>
<proteinExistence type="predicted"/>
<evidence type="ECO:0000313" key="2">
    <source>
        <dbReference type="EMBL" id="GLQ15789.1"/>
    </source>
</evidence>
<evidence type="ECO:0000313" key="3">
    <source>
        <dbReference type="Proteomes" id="UP001161405"/>
    </source>
</evidence>
<comment type="caution">
    <text evidence="2">The sequence shown here is derived from an EMBL/GenBank/DDBJ whole genome shotgun (WGS) entry which is preliminary data.</text>
</comment>